<evidence type="ECO:0000313" key="2">
    <source>
        <dbReference type="Proteomes" id="UP000324222"/>
    </source>
</evidence>
<dbReference type="EMBL" id="VSRR010011610">
    <property type="protein sequence ID" value="MPC53424.1"/>
    <property type="molecule type" value="Genomic_DNA"/>
</dbReference>
<gene>
    <name evidence="1" type="ORF">E2C01_047314</name>
</gene>
<name>A0A5B7GA54_PORTR</name>
<dbReference type="Proteomes" id="UP000324222">
    <property type="component" value="Unassembled WGS sequence"/>
</dbReference>
<organism evidence="1 2">
    <name type="scientific">Portunus trituberculatus</name>
    <name type="common">Swimming crab</name>
    <name type="synonym">Neptunus trituberculatus</name>
    <dbReference type="NCBI Taxonomy" id="210409"/>
    <lineage>
        <taxon>Eukaryota</taxon>
        <taxon>Metazoa</taxon>
        <taxon>Ecdysozoa</taxon>
        <taxon>Arthropoda</taxon>
        <taxon>Crustacea</taxon>
        <taxon>Multicrustacea</taxon>
        <taxon>Malacostraca</taxon>
        <taxon>Eumalacostraca</taxon>
        <taxon>Eucarida</taxon>
        <taxon>Decapoda</taxon>
        <taxon>Pleocyemata</taxon>
        <taxon>Brachyura</taxon>
        <taxon>Eubrachyura</taxon>
        <taxon>Portunoidea</taxon>
        <taxon>Portunidae</taxon>
        <taxon>Portuninae</taxon>
        <taxon>Portunus</taxon>
    </lineage>
</organism>
<accession>A0A5B7GA54</accession>
<keyword evidence="2" id="KW-1185">Reference proteome</keyword>
<proteinExistence type="predicted"/>
<reference evidence="1 2" key="1">
    <citation type="submission" date="2019-05" db="EMBL/GenBank/DDBJ databases">
        <title>Another draft genome of Portunus trituberculatus and its Hox gene families provides insights of decapod evolution.</title>
        <authorList>
            <person name="Jeong J.-H."/>
            <person name="Song I."/>
            <person name="Kim S."/>
            <person name="Choi T."/>
            <person name="Kim D."/>
            <person name="Ryu S."/>
            <person name="Kim W."/>
        </authorList>
    </citation>
    <scope>NUCLEOTIDE SEQUENCE [LARGE SCALE GENOMIC DNA]</scope>
    <source>
        <tissue evidence="1">Muscle</tissue>
    </source>
</reference>
<dbReference type="AlphaFoldDB" id="A0A5B7GA54"/>
<comment type="caution">
    <text evidence="1">The sequence shown here is derived from an EMBL/GenBank/DDBJ whole genome shotgun (WGS) entry which is preliminary data.</text>
</comment>
<sequence length="70" mass="7367">MSPPSGLQASVSLHSCLWVTPRSAFLMGALPGWCTPCARLLPSYCRGFIEAEVGGGRSGENEIKRGGNDS</sequence>
<protein>
    <submittedName>
        <fullName evidence="1">Uncharacterized protein</fullName>
    </submittedName>
</protein>
<evidence type="ECO:0000313" key="1">
    <source>
        <dbReference type="EMBL" id="MPC53424.1"/>
    </source>
</evidence>